<evidence type="ECO:0000313" key="4">
    <source>
        <dbReference type="Proteomes" id="UP001146351"/>
    </source>
</evidence>
<dbReference type="GO" id="GO:0016491">
    <property type="term" value="F:oxidoreductase activity"/>
    <property type="evidence" value="ECO:0007669"/>
    <property type="project" value="UniProtKB-KW"/>
</dbReference>
<reference evidence="3" key="2">
    <citation type="journal article" date="2023" name="IMA Fungus">
        <title>Comparative genomic study of the Penicillium genus elucidates a diverse pangenome and 15 lateral gene transfer events.</title>
        <authorList>
            <person name="Petersen C."/>
            <person name="Sorensen T."/>
            <person name="Nielsen M.R."/>
            <person name="Sondergaard T.E."/>
            <person name="Sorensen J.L."/>
            <person name="Fitzpatrick D.A."/>
            <person name="Frisvad J.C."/>
            <person name="Nielsen K.L."/>
        </authorList>
    </citation>
    <scope>NUCLEOTIDE SEQUENCE</scope>
    <source>
        <strain evidence="3">IBT 21917</strain>
    </source>
</reference>
<sequence>MAGGTNIWISSEVKTDPKAIFNLRPLYLLVHPFCVAEGVGLIPWSPLARGLLARPWQDEKTKRWFAGDKNEVIVKRVEEVAEKKQCEMGAVAMAWLLQKGACPIVGLNSIERIEATLETLDVELSGDEMNYLERAYHPLASQAI</sequence>
<evidence type="ECO:0000313" key="3">
    <source>
        <dbReference type="EMBL" id="KAJ5161956.1"/>
    </source>
</evidence>
<dbReference type="Proteomes" id="UP001146351">
    <property type="component" value="Unassembled WGS sequence"/>
</dbReference>
<dbReference type="EMBL" id="JAPQKO010000005">
    <property type="protein sequence ID" value="KAJ5161956.1"/>
    <property type="molecule type" value="Genomic_DNA"/>
</dbReference>
<dbReference type="GO" id="GO:0005737">
    <property type="term" value="C:cytoplasm"/>
    <property type="evidence" value="ECO:0007669"/>
    <property type="project" value="TreeGrafter"/>
</dbReference>
<dbReference type="PANTHER" id="PTHR43625">
    <property type="entry name" value="AFLATOXIN B1 ALDEHYDE REDUCTASE"/>
    <property type="match status" value="1"/>
</dbReference>
<dbReference type="InterPro" id="IPR023210">
    <property type="entry name" value="NADP_OxRdtase_dom"/>
</dbReference>
<dbReference type="PANTHER" id="PTHR43625:SF40">
    <property type="entry name" value="ALDO-KETO REDUCTASE YAKC [NADP(+)]"/>
    <property type="match status" value="1"/>
</dbReference>
<dbReference type="SUPFAM" id="SSF51430">
    <property type="entry name" value="NAD(P)-linked oxidoreductase"/>
    <property type="match status" value="1"/>
</dbReference>
<reference evidence="3" key="1">
    <citation type="submission" date="2022-11" db="EMBL/GenBank/DDBJ databases">
        <authorList>
            <person name="Petersen C."/>
        </authorList>
    </citation>
    <scope>NUCLEOTIDE SEQUENCE</scope>
    <source>
        <strain evidence="3">IBT 21917</strain>
    </source>
</reference>
<name>A0A9W9LM02_9EURO</name>
<dbReference type="InterPro" id="IPR050791">
    <property type="entry name" value="Aldo-Keto_reductase"/>
</dbReference>
<keyword evidence="1" id="KW-0560">Oxidoreductase</keyword>
<comment type="caution">
    <text evidence="3">The sequence shown here is derived from an EMBL/GenBank/DDBJ whole genome shotgun (WGS) entry which is preliminary data.</text>
</comment>
<dbReference type="Gene3D" id="3.20.20.100">
    <property type="entry name" value="NADP-dependent oxidoreductase domain"/>
    <property type="match status" value="1"/>
</dbReference>
<dbReference type="OrthoDB" id="1720422at2759"/>
<dbReference type="AlphaFoldDB" id="A0A9W9LM02"/>
<organism evidence="3 4">
    <name type="scientific">Penicillium capsulatum</name>
    <dbReference type="NCBI Taxonomy" id="69766"/>
    <lineage>
        <taxon>Eukaryota</taxon>
        <taxon>Fungi</taxon>
        <taxon>Dikarya</taxon>
        <taxon>Ascomycota</taxon>
        <taxon>Pezizomycotina</taxon>
        <taxon>Eurotiomycetes</taxon>
        <taxon>Eurotiomycetidae</taxon>
        <taxon>Eurotiales</taxon>
        <taxon>Aspergillaceae</taxon>
        <taxon>Penicillium</taxon>
    </lineage>
</organism>
<dbReference type="Pfam" id="PF00248">
    <property type="entry name" value="Aldo_ket_red"/>
    <property type="match status" value="1"/>
</dbReference>
<feature type="domain" description="NADP-dependent oxidoreductase" evidence="2">
    <location>
        <begin position="31"/>
        <end position="135"/>
    </location>
</feature>
<gene>
    <name evidence="3" type="ORF">N7492_007348</name>
</gene>
<accession>A0A9W9LM02</accession>
<evidence type="ECO:0000259" key="2">
    <source>
        <dbReference type="Pfam" id="PF00248"/>
    </source>
</evidence>
<proteinExistence type="predicted"/>
<protein>
    <recommendedName>
        <fullName evidence="2">NADP-dependent oxidoreductase domain-containing protein</fullName>
    </recommendedName>
</protein>
<dbReference type="InterPro" id="IPR036812">
    <property type="entry name" value="NAD(P)_OxRdtase_dom_sf"/>
</dbReference>
<evidence type="ECO:0000256" key="1">
    <source>
        <dbReference type="ARBA" id="ARBA00023002"/>
    </source>
</evidence>
<keyword evidence="4" id="KW-1185">Reference proteome</keyword>